<gene>
    <name evidence="1" type="ORF">DPEC_G00230840</name>
</gene>
<proteinExistence type="predicted"/>
<evidence type="ECO:0000313" key="2">
    <source>
        <dbReference type="Proteomes" id="UP001157502"/>
    </source>
</evidence>
<name>A0ACC2G1J0_DALPE</name>
<dbReference type="Proteomes" id="UP001157502">
    <property type="component" value="Chromosome 19"/>
</dbReference>
<reference evidence="1" key="1">
    <citation type="submission" date="2021-05" db="EMBL/GenBank/DDBJ databases">
        <authorList>
            <person name="Pan Q."/>
            <person name="Jouanno E."/>
            <person name="Zahm M."/>
            <person name="Klopp C."/>
            <person name="Cabau C."/>
            <person name="Louis A."/>
            <person name="Berthelot C."/>
            <person name="Parey E."/>
            <person name="Roest Crollius H."/>
            <person name="Montfort J."/>
            <person name="Robinson-Rechavi M."/>
            <person name="Bouchez O."/>
            <person name="Lampietro C."/>
            <person name="Lopez Roques C."/>
            <person name="Donnadieu C."/>
            <person name="Postlethwait J."/>
            <person name="Bobe J."/>
            <person name="Dillon D."/>
            <person name="Chandos A."/>
            <person name="von Hippel F."/>
            <person name="Guiguen Y."/>
        </authorList>
    </citation>
    <scope>NUCLEOTIDE SEQUENCE</scope>
    <source>
        <strain evidence="1">YG-Jan2019</strain>
    </source>
</reference>
<evidence type="ECO:0000313" key="1">
    <source>
        <dbReference type="EMBL" id="KAJ7997614.1"/>
    </source>
</evidence>
<dbReference type="EMBL" id="CM055746">
    <property type="protein sequence ID" value="KAJ7997614.1"/>
    <property type="molecule type" value="Genomic_DNA"/>
</dbReference>
<keyword evidence="2" id="KW-1185">Reference proteome</keyword>
<organism evidence="1 2">
    <name type="scientific">Dallia pectoralis</name>
    <name type="common">Alaska blackfish</name>
    <dbReference type="NCBI Taxonomy" id="75939"/>
    <lineage>
        <taxon>Eukaryota</taxon>
        <taxon>Metazoa</taxon>
        <taxon>Chordata</taxon>
        <taxon>Craniata</taxon>
        <taxon>Vertebrata</taxon>
        <taxon>Euteleostomi</taxon>
        <taxon>Actinopterygii</taxon>
        <taxon>Neopterygii</taxon>
        <taxon>Teleostei</taxon>
        <taxon>Protacanthopterygii</taxon>
        <taxon>Esociformes</taxon>
        <taxon>Umbridae</taxon>
        <taxon>Dallia</taxon>
    </lineage>
</organism>
<sequence>MNRTTTTSFNWKPTVELAESLVTRDTGKHIFPINHHIIAIGLHTSSAHWHFQLCHHCHITKIIQPSVILAGPFISELIMEGRMSVFGKT</sequence>
<protein>
    <submittedName>
        <fullName evidence="1">Uncharacterized protein</fullName>
    </submittedName>
</protein>
<comment type="caution">
    <text evidence="1">The sequence shown here is derived from an EMBL/GenBank/DDBJ whole genome shotgun (WGS) entry which is preliminary data.</text>
</comment>
<accession>A0ACC2G1J0</accession>